<gene>
    <name evidence="4" type="ORF">DXZ20_15205</name>
</gene>
<keyword evidence="1 4" id="KW-0808">Transferase</keyword>
<comment type="caution">
    <text evidence="4">The sequence shown here is derived from an EMBL/GenBank/DDBJ whole genome shotgun (WGS) entry which is preliminary data.</text>
</comment>
<dbReference type="Proteomes" id="UP000481033">
    <property type="component" value="Unassembled WGS sequence"/>
</dbReference>
<organism evidence="4 5">
    <name type="scientific">Adonisia turfae CCMR0081</name>
    <dbReference type="NCBI Taxonomy" id="2292702"/>
    <lineage>
        <taxon>Bacteria</taxon>
        <taxon>Bacillati</taxon>
        <taxon>Cyanobacteriota</taxon>
        <taxon>Adonisia</taxon>
        <taxon>Adonisia turfae</taxon>
    </lineage>
</organism>
<accession>A0A6M0RMJ3</accession>
<dbReference type="CDD" id="cd04301">
    <property type="entry name" value="NAT_SF"/>
    <property type="match status" value="1"/>
</dbReference>
<dbReference type="PANTHER" id="PTHR43877:SF2">
    <property type="entry name" value="AMINOALKYLPHOSPHONATE N-ACETYLTRANSFERASE-RELATED"/>
    <property type="match status" value="1"/>
</dbReference>
<dbReference type="PANTHER" id="PTHR43877">
    <property type="entry name" value="AMINOALKYLPHOSPHONATE N-ACETYLTRANSFERASE-RELATED-RELATED"/>
    <property type="match status" value="1"/>
</dbReference>
<dbReference type="SUPFAM" id="SSF55729">
    <property type="entry name" value="Acyl-CoA N-acyltransferases (Nat)"/>
    <property type="match status" value="1"/>
</dbReference>
<dbReference type="InterPro" id="IPR000182">
    <property type="entry name" value="GNAT_dom"/>
</dbReference>
<dbReference type="EMBL" id="QXHD01000004">
    <property type="protein sequence ID" value="NEZ57002.1"/>
    <property type="molecule type" value="Genomic_DNA"/>
</dbReference>
<dbReference type="AlphaFoldDB" id="A0A6M0RMJ3"/>
<evidence type="ECO:0000313" key="4">
    <source>
        <dbReference type="EMBL" id="NEZ57002.1"/>
    </source>
</evidence>
<dbReference type="InterPro" id="IPR016181">
    <property type="entry name" value="Acyl_CoA_acyltransferase"/>
</dbReference>
<feature type="domain" description="N-acetyltransferase" evidence="3">
    <location>
        <begin position="4"/>
        <end position="158"/>
    </location>
</feature>
<dbReference type="Pfam" id="PF00583">
    <property type="entry name" value="Acetyltransf_1"/>
    <property type="match status" value="1"/>
</dbReference>
<reference evidence="4 5" key="1">
    <citation type="journal article" date="2020" name="Microb. Ecol.">
        <title>Ecogenomics of the Marine Benthic Filamentous Cyanobacterium Adonisia.</title>
        <authorList>
            <person name="Walter J.M."/>
            <person name="Coutinho F.H."/>
            <person name="Leomil L."/>
            <person name="Hargreaves P.I."/>
            <person name="Campeao M.E."/>
            <person name="Vieira V.V."/>
            <person name="Silva B.S."/>
            <person name="Fistarol G.O."/>
            <person name="Salomon P.S."/>
            <person name="Sawabe T."/>
            <person name="Mino S."/>
            <person name="Hosokawa M."/>
            <person name="Miyashita H."/>
            <person name="Maruyama F."/>
            <person name="van Verk M.C."/>
            <person name="Dutilh B.E."/>
            <person name="Thompson C.C."/>
            <person name="Thompson F.L."/>
        </authorList>
    </citation>
    <scope>NUCLEOTIDE SEQUENCE [LARGE SCALE GENOMIC DNA]</scope>
    <source>
        <strain evidence="4 5">CCMR0081</strain>
    </source>
</reference>
<evidence type="ECO:0000256" key="2">
    <source>
        <dbReference type="ARBA" id="ARBA00023315"/>
    </source>
</evidence>
<sequence>MDSIKIRRAQLSDAQIIANFNRAMAQETENKDLIPEVILAGVNSLLNNPSRGFYIVAKVDTQVVACLMITTEWSDWRNSLFWWIQSVFVSPNYRRRGIYRRMYQFIKELAHQEPDVCGFRLYVEQDNMRAKETYAALGMTQSPYHLFEELKPGIKYLQSPI</sequence>
<keyword evidence="5" id="KW-1185">Reference proteome</keyword>
<dbReference type="GO" id="GO:0016747">
    <property type="term" value="F:acyltransferase activity, transferring groups other than amino-acyl groups"/>
    <property type="evidence" value="ECO:0007669"/>
    <property type="project" value="InterPro"/>
</dbReference>
<name>A0A6M0RMJ3_9CYAN</name>
<evidence type="ECO:0000313" key="5">
    <source>
        <dbReference type="Proteomes" id="UP000481033"/>
    </source>
</evidence>
<keyword evidence="2" id="KW-0012">Acyltransferase</keyword>
<dbReference type="PROSITE" id="PS51186">
    <property type="entry name" value="GNAT"/>
    <property type="match status" value="1"/>
</dbReference>
<evidence type="ECO:0000259" key="3">
    <source>
        <dbReference type="PROSITE" id="PS51186"/>
    </source>
</evidence>
<dbReference type="InterPro" id="IPR050832">
    <property type="entry name" value="Bact_Acetyltransf"/>
</dbReference>
<dbReference type="RefSeq" id="WP_163699017.1">
    <property type="nucleotide sequence ID" value="NZ_QXHD01000004.1"/>
</dbReference>
<proteinExistence type="predicted"/>
<evidence type="ECO:0000256" key="1">
    <source>
        <dbReference type="ARBA" id="ARBA00022679"/>
    </source>
</evidence>
<protein>
    <submittedName>
        <fullName evidence="4">GNAT family N-acetyltransferase</fullName>
    </submittedName>
</protein>
<dbReference type="Gene3D" id="3.40.630.30">
    <property type="match status" value="1"/>
</dbReference>